<evidence type="ECO:0000313" key="4">
    <source>
        <dbReference type="Proteomes" id="UP000075420"/>
    </source>
</evidence>
<feature type="region of interest" description="Disordered" evidence="1">
    <location>
        <begin position="42"/>
        <end position="66"/>
    </location>
</feature>
<feature type="transmembrane region" description="Helical" evidence="2">
    <location>
        <begin position="69"/>
        <end position="91"/>
    </location>
</feature>
<reference evidence="3 4" key="1">
    <citation type="submission" date="2014-02" db="EMBL/GenBank/DDBJ databases">
        <title>The small core and large imbalanced accessory genome model reveals a collaborative survival strategy of Sorangium cellulosum strains in nature.</title>
        <authorList>
            <person name="Han K."/>
            <person name="Peng R."/>
            <person name="Blom J."/>
            <person name="Li Y.-Z."/>
        </authorList>
    </citation>
    <scope>NUCLEOTIDE SEQUENCE [LARGE SCALE GENOMIC DNA]</scope>
    <source>
        <strain evidence="3 4">So0157-25</strain>
    </source>
</reference>
<evidence type="ECO:0000256" key="2">
    <source>
        <dbReference type="SAM" id="Phobius"/>
    </source>
</evidence>
<dbReference type="Proteomes" id="UP000075420">
    <property type="component" value="Unassembled WGS sequence"/>
</dbReference>
<keyword evidence="2" id="KW-0472">Membrane</keyword>
<name>A0A150P2S4_SORCE</name>
<comment type="caution">
    <text evidence="3">The sequence shown here is derived from an EMBL/GenBank/DDBJ whole genome shotgun (WGS) entry which is preliminary data.</text>
</comment>
<dbReference type="AlphaFoldDB" id="A0A150P2S4"/>
<protein>
    <submittedName>
        <fullName evidence="3">Uncharacterized protein</fullName>
    </submittedName>
</protein>
<proteinExistence type="predicted"/>
<accession>A0A150P2S4</accession>
<sequence length="175" mass="17974">MHRNVRAGIALTLAAGVSLCAPDGRAEPPFDVSRGATREVELTSPAPPGALREPQPEPSQARPGPNRTVVVGGIGLSATFVALGGVLLIGAEKRQEASLASVRSAGPNGCFRMRWPMCHEAAAAHDEMRAFRSVGFAGLIAGGAVLAATLGYTFFPRGPAEVRVSGEGIAVTGTF</sequence>
<feature type="transmembrane region" description="Helical" evidence="2">
    <location>
        <begin position="134"/>
        <end position="155"/>
    </location>
</feature>
<gene>
    <name evidence="3" type="ORF">BE08_36225</name>
</gene>
<keyword evidence="2" id="KW-1133">Transmembrane helix</keyword>
<evidence type="ECO:0000313" key="3">
    <source>
        <dbReference type="EMBL" id="KYF49796.1"/>
    </source>
</evidence>
<evidence type="ECO:0000256" key="1">
    <source>
        <dbReference type="SAM" id="MobiDB-lite"/>
    </source>
</evidence>
<dbReference type="EMBL" id="JELY01003317">
    <property type="protein sequence ID" value="KYF49796.1"/>
    <property type="molecule type" value="Genomic_DNA"/>
</dbReference>
<organism evidence="3 4">
    <name type="scientific">Sorangium cellulosum</name>
    <name type="common">Polyangium cellulosum</name>
    <dbReference type="NCBI Taxonomy" id="56"/>
    <lineage>
        <taxon>Bacteria</taxon>
        <taxon>Pseudomonadati</taxon>
        <taxon>Myxococcota</taxon>
        <taxon>Polyangia</taxon>
        <taxon>Polyangiales</taxon>
        <taxon>Polyangiaceae</taxon>
        <taxon>Sorangium</taxon>
    </lineage>
</organism>
<keyword evidence="2" id="KW-0812">Transmembrane</keyword>